<dbReference type="EMBL" id="LJSX01000002">
    <property type="protein sequence ID" value="KPQ12317.1"/>
    <property type="molecule type" value="Genomic_DNA"/>
</dbReference>
<organism evidence="1 3">
    <name type="scientific">Saliniramus fredricksonii</name>
    <dbReference type="NCBI Taxonomy" id="1653334"/>
    <lineage>
        <taxon>Bacteria</taxon>
        <taxon>Pseudomonadati</taxon>
        <taxon>Pseudomonadota</taxon>
        <taxon>Alphaproteobacteria</taxon>
        <taxon>Hyphomicrobiales</taxon>
        <taxon>Salinarimonadaceae</taxon>
        <taxon>Saliniramus</taxon>
    </lineage>
</organism>
<dbReference type="PANTHER" id="PTHR30441">
    <property type="entry name" value="DUF748 DOMAIN-CONTAINING PROTEIN"/>
    <property type="match status" value="1"/>
</dbReference>
<evidence type="ECO:0000313" key="3">
    <source>
        <dbReference type="Proteomes" id="UP000050497"/>
    </source>
</evidence>
<accession>A0A0P7Y5F3</accession>
<comment type="caution">
    <text evidence="1">The sequence shown here is derived from an EMBL/GenBank/DDBJ whole genome shotgun (WGS) entry which is preliminary data.</text>
</comment>
<evidence type="ECO:0000313" key="1">
    <source>
        <dbReference type="EMBL" id="KPQ12317.1"/>
    </source>
</evidence>
<evidence type="ECO:0000313" key="2">
    <source>
        <dbReference type="EMBL" id="SCC81219.1"/>
    </source>
</evidence>
<protein>
    <submittedName>
        <fullName evidence="1">AsmA protein</fullName>
    </submittedName>
</protein>
<evidence type="ECO:0000313" key="4">
    <source>
        <dbReference type="Proteomes" id="UP000182800"/>
    </source>
</evidence>
<keyword evidence="4" id="KW-1185">Reference proteome</keyword>
<sequence>MKRFSVKRLILLLAILLVVGGVTLALAPWTVSSRALTADVAEQLREEFGIELDVAGRTVIAFLPLPRLKFEGVSLTARDGTPLARGGELRGQLAVRPLLFGRIVLDEVSLSNSRVDVSINVFGDSPWHRLAGDVRRRIDNGSSAFSIARLALNNVQVFYDDERDGTRQVLRNVALALEWPRVQGAVALNGSLRIRGETVNIALSDLRPAALLANEHSPIDLRLNSRFGRLAVTGSVSPGVDAPWLSGRVSFETPAMRDLLVWSGHDLPLGPLLGPVSLQGEVSGVGSVVSWPSLQLGLNGGRLEGALSARLDDGRLAINGTLAANTLILDDFAAPFLESAMPSGPWRFRRYDLAQTSGADLDLRLSASEARLRGLRMSDVAMSVLIKDERIESALSRATLHGGTARGRFALTRVRDGDGIELQAQGSVDAIDLGATFRESGGATWVTGRADGEFTLQARGIHAFDMARRAVGEGQVTIHDGQFVGISLDDAIRRFENQPLTASRNLRSGMTPFTEARAGILVESGLGKVVDAGFEAPSISGVVQGIFFIPDRRLSARAAIQSNEAVADGDMVSALSFDIQGPWHDIAILPDANALIQRSGAARLLLGPAVEATPIDQLPAQ</sequence>
<dbReference type="GO" id="GO:0005886">
    <property type="term" value="C:plasma membrane"/>
    <property type="evidence" value="ECO:0007669"/>
    <property type="project" value="TreeGrafter"/>
</dbReference>
<dbReference type="EMBL" id="FMBM01000002">
    <property type="protein sequence ID" value="SCC81219.1"/>
    <property type="molecule type" value="Genomic_DNA"/>
</dbReference>
<dbReference type="AlphaFoldDB" id="A0A0P7Y5F3"/>
<reference evidence="1 3" key="1">
    <citation type="submission" date="2015-09" db="EMBL/GenBank/DDBJ databases">
        <title>Identification and resolution of microdiversity through metagenomic sequencing of parallel consortia.</title>
        <authorList>
            <person name="Nelson W.C."/>
            <person name="Romine M.F."/>
            <person name="Lindemann S.R."/>
        </authorList>
    </citation>
    <scope>NUCLEOTIDE SEQUENCE [LARGE SCALE GENOMIC DNA]</scope>
    <source>
        <strain evidence="1">HL-109</strain>
    </source>
</reference>
<name>A0A0P7Y5F3_9HYPH</name>
<dbReference type="OrthoDB" id="8003028at2"/>
<dbReference type="GO" id="GO:0090313">
    <property type="term" value="P:regulation of protein targeting to membrane"/>
    <property type="evidence" value="ECO:0007669"/>
    <property type="project" value="TreeGrafter"/>
</dbReference>
<dbReference type="PANTHER" id="PTHR30441:SF4">
    <property type="entry name" value="PROTEIN ASMA"/>
    <property type="match status" value="1"/>
</dbReference>
<dbReference type="RefSeq" id="WP_083204505.1">
    <property type="nucleotide sequence ID" value="NZ_FMBM01000002.1"/>
</dbReference>
<dbReference type="Proteomes" id="UP000182800">
    <property type="component" value="Unassembled WGS sequence"/>
</dbReference>
<gene>
    <name evidence="1" type="primary">asmA</name>
    <name evidence="2" type="ORF">GA0071312_2155</name>
    <name evidence="1" type="ORF">HLUCCO17_01790</name>
</gene>
<dbReference type="InterPro" id="IPR052894">
    <property type="entry name" value="AsmA-related"/>
</dbReference>
<proteinExistence type="predicted"/>
<dbReference type="STRING" id="1653334.GA0071312_2155"/>
<reference evidence="2 4" key="2">
    <citation type="submission" date="2016-08" db="EMBL/GenBank/DDBJ databases">
        <authorList>
            <person name="Varghese N."/>
            <person name="Submissions Spin"/>
        </authorList>
    </citation>
    <scope>NUCLEOTIDE SEQUENCE [LARGE SCALE GENOMIC DNA]</scope>
    <source>
        <strain evidence="2 4">HL-109</strain>
    </source>
</reference>
<dbReference type="Proteomes" id="UP000050497">
    <property type="component" value="Unassembled WGS sequence"/>
</dbReference>